<evidence type="ECO:0000259" key="2">
    <source>
        <dbReference type="Pfam" id="PF07727"/>
    </source>
</evidence>
<dbReference type="PANTHER" id="PTHR11439:SF483">
    <property type="entry name" value="PEPTIDE SYNTHASE GLIP-LIKE, PUTATIVE (AFU_ORTHOLOGUE AFUA_3G12920)-RELATED"/>
    <property type="match status" value="1"/>
</dbReference>
<dbReference type="EMBL" id="VJMJ01000164">
    <property type="protein sequence ID" value="KAF0729388.1"/>
    <property type="molecule type" value="Genomic_DNA"/>
</dbReference>
<proteinExistence type="predicted"/>
<accession>A0A6G0WPU6</accession>
<evidence type="ECO:0000313" key="3">
    <source>
        <dbReference type="EMBL" id="KAF0729388.1"/>
    </source>
</evidence>
<keyword evidence="4" id="KW-1185">Reference proteome</keyword>
<dbReference type="VEuPathDB" id="FungiDB:AeMF1_008061"/>
<dbReference type="Proteomes" id="UP000481153">
    <property type="component" value="Unassembled WGS sequence"/>
</dbReference>
<dbReference type="CDD" id="cd09272">
    <property type="entry name" value="RNase_HI_RT_Ty1"/>
    <property type="match status" value="1"/>
</dbReference>
<dbReference type="InterPro" id="IPR013103">
    <property type="entry name" value="RVT_2"/>
</dbReference>
<gene>
    <name evidence="3" type="ORF">Ae201684_012890</name>
</gene>
<feature type="region of interest" description="Disordered" evidence="1">
    <location>
        <begin position="528"/>
        <end position="547"/>
    </location>
</feature>
<dbReference type="SUPFAM" id="SSF56672">
    <property type="entry name" value="DNA/RNA polymerases"/>
    <property type="match status" value="1"/>
</dbReference>
<name>A0A6G0WPU6_9STRA</name>
<reference evidence="3 4" key="1">
    <citation type="submission" date="2019-07" db="EMBL/GenBank/DDBJ databases">
        <title>Genomics analysis of Aphanomyces spp. identifies a new class of oomycete effector associated with host adaptation.</title>
        <authorList>
            <person name="Gaulin E."/>
        </authorList>
    </citation>
    <scope>NUCLEOTIDE SEQUENCE [LARGE SCALE GENOMIC DNA]</scope>
    <source>
        <strain evidence="3 4">ATCC 201684</strain>
    </source>
</reference>
<protein>
    <recommendedName>
        <fullName evidence="2">Reverse transcriptase Ty1/copia-type domain-containing protein</fullName>
    </recommendedName>
</protein>
<comment type="caution">
    <text evidence="3">The sequence shown here is derived from an EMBL/GenBank/DDBJ whole genome shotgun (WGS) entry which is preliminary data.</text>
</comment>
<dbReference type="InterPro" id="IPR043502">
    <property type="entry name" value="DNA/RNA_pol_sf"/>
</dbReference>
<dbReference type="PANTHER" id="PTHR11439">
    <property type="entry name" value="GAG-POL-RELATED RETROTRANSPOSON"/>
    <property type="match status" value="1"/>
</dbReference>
<evidence type="ECO:0000313" key="4">
    <source>
        <dbReference type="Proteomes" id="UP000481153"/>
    </source>
</evidence>
<evidence type="ECO:0000256" key="1">
    <source>
        <dbReference type="SAM" id="MobiDB-lite"/>
    </source>
</evidence>
<sequence length="547" mass="63435">MKELSPHEVKKWEAAMDKEYNSLLENGTWILVERPNDRVVINNKWLYKIKRDREGNLRYKARLVIKGYEQIEGMDFDETFAPVVRFETLRFILLYSAMREWKLRQYDFVTAFLNADMDDFDVYMEQPRGRVIKGNEQMVCLLQKSLYGLHQAPREWNSLLHCYLLTLGFERCEKDYGLYVKWVEENSMNDVIYLTIYVDDLVLLGEDELVYPIECLLTTKFKITQMGDLRYLLGIEIDNIPGEWLIFSQANFIRDIIRKFGNLNMNPIDTPQGKEKDPPGRGQEDDFVAEAYPYRSIVGCLQYLVTGSRLELANVVRTLAKYLNNYTMAHWKLAIRVLKYLVGTVNHGLAFDIKEALKYDGLCVETWVDSDWANDETDRKPITGYVTKVNGCTISPKSEKQDIIATSTCHAETIAASTAARDIRWIEQLMDECYLSHAPSSLIIDNHGAERLCNHPGNHKRTKHIEVRHLYVRECVEKYGLKTFIVASDSNLADMNTKGLSRERFLEMKTEIGIVDTKSILDLDCQQPRQPNIDESRKAITFPQHGL</sequence>
<dbReference type="Pfam" id="PF07727">
    <property type="entry name" value="RVT_2"/>
    <property type="match status" value="1"/>
</dbReference>
<dbReference type="AlphaFoldDB" id="A0A6G0WPU6"/>
<feature type="domain" description="Reverse transcriptase Ty1/copia-type" evidence="2">
    <location>
        <begin position="26"/>
        <end position="272"/>
    </location>
</feature>
<organism evidence="3 4">
    <name type="scientific">Aphanomyces euteiches</name>
    <dbReference type="NCBI Taxonomy" id="100861"/>
    <lineage>
        <taxon>Eukaryota</taxon>
        <taxon>Sar</taxon>
        <taxon>Stramenopiles</taxon>
        <taxon>Oomycota</taxon>
        <taxon>Saprolegniomycetes</taxon>
        <taxon>Saprolegniales</taxon>
        <taxon>Verrucalvaceae</taxon>
        <taxon>Aphanomyces</taxon>
    </lineage>
</organism>